<keyword evidence="1" id="KW-0812">Transmembrane</keyword>
<feature type="transmembrane region" description="Helical" evidence="1">
    <location>
        <begin position="6"/>
        <end position="23"/>
    </location>
</feature>
<evidence type="ECO:0000256" key="1">
    <source>
        <dbReference type="SAM" id="Phobius"/>
    </source>
</evidence>
<name>A0A1M7YGV3_9FIRM</name>
<organism evidence="3 4">
    <name type="scientific">Anaerocolumna xylanovorans DSM 12503</name>
    <dbReference type="NCBI Taxonomy" id="1121345"/>
    <lineage>
        <taxon>Bacteria</taxon>
        <taxon>Bacillati</taxon>
        <taxon>Bacillota</taxon>
        <taxon>Clostridia</taxon>
        <taxon>Lachnospirales</taxon>
        <taxon>Lachnospiraceae</taxon>
        <taxon>Anaerocolumna</taxon>
    </lineage>
</organism>
<keyword evidence="4" id="KW-1185">Reference proteome</keyword>
<feature type="transmembrane region" description="Helical" evidence="1">
    <location>
        <begin position="98"/>
        <end position="118"/>
    </location>
</feature>
<feature type="transmembrane region" description="Helical" evidence="1">
    <location>
        <begin position="35"/>
        <end position="54"/>
    </location>
</feature>
<feature type="domain" description="Peptidase M56" evidence="2">
    <location>
        <begin position="3"/>
        <end position="284"/>
    </location>
</feature>
<dbReference type="OrthoDB" id="9804799at2"/>
<dbReference type="AlphaFoldDB" id="A0A1M7YGV3"/>
<feature type="transmembrane region" description="Helical" evidence="1">
    <location>
        <begin position="206"/>
        <end position="225"/>
    </location>
</feature>
<reference evidence="3 4" key="1">
    <citation type="submission" date="2016-12" db="EMBL/GenBank/DDBJ databases">
        <authorList>
            <person name="Song W.-J."/>
            <person name="Kurnit D.M."/>
        </authorList>
    </citation>
    <scope>NUCLEOTIDE SEQUENCE [LARGE SCALE GENOMIC DNA]</scope>
    <source>
        <strain evidence="3 4">DSM 12503</strain>
    </source>
</reference>
<accession>A0A1M7YGV3</accession>
<dbReference type="EMBL" id="FRFD01000010">
    <property type="protein sequence ID" value="SHO51748.1"/>
    <property type="molecule type" value="Genomic_DNA"/>
</dbReference>
<dbReference type="RefSeq" id="WP_073589973.1">
    <property type="nucleotide sequence ID" value="NZ_FRFD01000010.1"/>
</dbReference>
<dbReference type="STRING" id="1121345.SAMN02745217_03310"/>
<dbReference type="PANTHER" id="PTHR34978">
    <property type="entry name" value="POSSIBLE SENSOR-TRANSDUCER PROTEIN BLAR"/>
    <property type="match status" value="1"/>
</dbReference>
<dbReference type="InterPro" id="IPR052173">
    <property type="entry name" value="Beta-lactam_resp_regulator"/>
</dbReference>
<sequence length="440" mass="50058">MDLYHISFSSSILIVFILLLKTFSGYKLPRKTFTLLWKIVLIRLLIPVTIKIPVPDLWIIARKNVNQTGSTLRDFVLSGGTESATYQTESAPYKFSGAYILLTVWITVTAVLLCLFLLKYIGSRRQMREALPSENDYARNWVSSQRSMRSVRVLTFDRIVSPVTIGVFRPKIILPKNLEMDRGKRLEYVLTHEWVHIRRLDIIWKLLSMIAVCIYWFNPLVWLMYKQFNQDIEIACDEKVIKMFGVEAKPDYAYAIIQLMETKPQFSPMYNGFGQRPVEERITSIMKIGNPTRRSIIVSVTVILLSTMVFFTTVAAGSNYGAFDLGTVTGGETGNEHAKNPESRKYYPVNENGYTYGTINSKVGVVPDLICIWQAEEGYVYADEYASSFIGNRPDPEVQGATIDSMEQQEAGKICNVYLRDGETVIGTYDLINGDLKGIK</sequence>
<dbReference type="PANTHER" id="PTHR34978:SF3">
    <property type="entry name" value="SLR0241 PROTEIN"/>
    <property type="match status" value="1"/>
</dbReference>
<keyword evidence="1" id="KW-0472">Membrane</keyword>
<protein>
    <submittedName>
        <fullName evidence="3">Signal transducer regulating beta-lactamase production, contains metallopeptidase domain</fullName>
    </submittedName>
</protein>
<dbReference type="Pfam" id="PF05569">
    <property type="entry name" value="Peptidase_M56"/>
    <property type="match status" value="1"/>
</dbReference>
<evidence type="ECO:0000313" key="4">
    <source>
        <dbReference type="Proteomes" id="UP000184612"/>
    </source>
</evidence>
<proteinExistence type="predicted"/>
<dbReference type="InterPro" id="IPR008756">
    <property type="entry name" value="Peptidase_M56"/>
</dbReference>
<feature type="transmembrane region" description="Helical" evidence="1">
    <location>
        <begin position="296"/>
        <end position="316"/>
    </location>
</feature>
<dbReference type="CDD" id="cd07341">
    <property type="entry name" value="M56_BlaR1_MecR1_like"/>
    <property type="match status" value="1"/>
</dbReference>
<keyword evidence="1" id="KW-1133">Transmembrane helix</keyword>
<dbReference type="Proteomes" id="UP000184612">
    <property type="component" value="Unassembled WGS sequence"/>
</dbReference>
<evidence type="ECO:0000259" key="2">
    <source>
        <dbReference type="Pfam" id="PF05569"/>
    </source>
</evidence>
<gene>
    <name evidence="3" type="ORF">SAMN02745217_03310</name>
</gene>
<evidence type="ECO:0000313" key="3">
    <source>
        <dbReference type="EMBL" id="SHO51748.1"/>
    </source>
</evidence>